<keyword evidence="1" id="KW-0645">Protease</keyword>
<dbReference type="EC" id="3.4.11.18" evidence="1"/>
<keyword evidence="1" id="KW-0031">Aminopeptidase</keyword>
<protein>
    <submittedName>
        <fullName evidence="1">Type II methionyl aminopeptidase</fullName>
        <ecNumber evidence="1">3.4.11.18</ecNumber>
    </submittedName>
</protein>
<sequence length="292" mass="32270">MSPHIEAGEVLHKALKYAMDIIHPGMPVIELCQRVEERIIAQGARPAFPVNVGINEVAAHYTATRGDKLVIPNNAVVKIDAGAHKDGYIVDAAVTVSLGTNAYDGIVKAAREALRAAYESLRPGVKAWQIGEVIESRIKSFGYRPIYNLTGHRIEQYNLHAGDVVPNYGDRTASQALRPGDVYAIEPFATNGKGYVKDLNKITIYRLIRTKLKGKQEYLDNIYRVARTLPFSPRWFPEIPEEFFAEAASRGALYGYEVLVEEAGGVVAQFEDTFVIEEDGARPLANTLELAQ</sequence>
<organism evidence="1 2">
    <name type="scientific">Thermoproteus sp. AZ2</name>
    <dbReference type="NCBI Taxonomy" id="1609232"/>
    <lineage>
        <taxon>Archaea</taxon>
        <taxon>Thermoproteota</taxon>
        <taxon>Thermoprotei</taxon>
        <taxon>Thermoproteales</taxon>
        <taxon>Thermoproteaceae</taxon>
        <taxon>Thermoproteus</taxon>
    </lineage>
</organism>
<dbReference type="Proteomes" id="UP000033636">
    <property type="component" value="Unassembled WGS sequence"/>
</dbReference>
<gene>
    <name evidence="1" type="primary">map</name>
    <name evidence="1" type="ORF">TU35_008040</name>
</gene>
<name>A0ACC6V2J8_9CREN</name>
<evidence type="ECO:0000313" key="2">
    <source>
        <dbReference type="Proteomes" id="UP000033636"/>
    </source>
</evidence>
<reference evidence="1" key="1">
    <citation type="submission" date="2024-07" db="EMBL/GenBank/DDBJ databases">
        <title>Metagenome and Metagenome-Assembled Genomes of Archaea from a hot spring from the geothermal field of Los Azufres, Mexico.</title>
        <authorList>
            <person name="Marin-Paredes R."/>
            <person name="Martinez-Romero E."/>
            <person name="Servin-Garciduenas L.E."/>
        </authorList>
    </citation>
    <scope>NUCLEOTIDE SEQUENCE</scope>
</reference>
<proteinExistence type="predicted"/>
<dbReference type="EMBL" id="JZWT02000023">
    <property type="protein sequence ID" value="MFB6491166.1"/>
    <property type="molecule type" value="Genomic_DNA"/>
</dbReference>
<keyword evidence="1" id="KW-0378">Hydrolase</keyword>
<accession>A0ACC6V2J8</accession>
<comment type="caution">
    <text evidence="1">The sequence shown here is derived from an EMBL/GenBank/DDBJ whole genome shotgun (WGS) entry which is preliminary data.</text>
</comment>
<evidence type="ECO:0000313" key="1">
    <source>
        <dbReference type="EMBL" id="MFB6491166.1"/>
    </source>
</evidence>